<feature type="domain" description="Glycosyltransferase 2-like" evidence="1">
    <location>
        <begin position="10"/>
        <end position="132"/>
    </location>
</feature>
<dbReference type="STRING" id="1618572.UT17_C0004G0145"/>
<comment type="caution">
    <text evidence="2">The sequence shown here is derived from an EMBL/GenBank/DDBJ whole genome shotgun (WGS) entry which is preliminary data.</text>
</comment>
<dbReference type="Pfam" id="PF00535">
    <property type="entry name" value="Glycos_transf_2"/>
    <property type="match status" value="1"/>
</dbReference>
<dbReference type="PANTHER" id="PTHR43630:SF2">
    <property type="entry name" value="GLYCOSYLTRANSFERASE"/>
    <property type="match status" value="1"/>
</dbReference>
<dbReference type="InterPro" id="IPR001173">
    <property type="entry name" value="Glyco_trans_2-like"/>
</dbReference>
<evidence type="ECO:0000259" key="1">
    <source>
        <dbReference type="Pfam" id="PF00535"/>
    </source>
</evidence>
<dbReference type="Proteomes" id="UP000034774">
    <property type="component" value="Unassembled WGS sequence"/>
</dbReference>
<gene>
    <name evidence="2" type="ORF">UT17_C0004G0145</name>
</gene>
<dbReference type="Gene3D" id="3.90.550.10">
    <property type="entry name" value="Spore Coat Polysaccharide Biosynthesis Protein SpsA, Chain A"/>
    <property type="match status" value="1"/>
</dbReference>
<dbReference type="PANTHER" id="PTHR43630">
    <property type="entry name" value="POLY-BETA-1,6-N-ACETYL-D-GLUCOSAMINE SYNTHASE"/>
    <property type="match status" value="1"/>
</dbReference>
<name>A0A0G0LL81_9BACT</name>
<dbReference type="SUPFAM" id="SSF53448">
    <property type="entry name" value="Nucleotide-diphospho-sugar transferases"/>
    <property type="match status" value="1"/>
</dbReference>
<evidence type="ECO:0000313" key="3">
    <source>
        <dbReference type="Proteomes" id="UP000034774"/>
    </source>
</evidence>
<accession>A0A0G0LL81</accession>
<dbReference type="EMBL" id="LBVU01000004">
    <property type="protein sequence ID" value="KKQ91797.1"/>
    <property type="molecule type" value="Genomic_DNA"/>
</dbReference>
<dbReference type="InterPro" id="IPR029044">
    <property type="entry name" value="Nucleotide-diphossugar_trans"/>
</dbReference>
<sequence>MKISTHILLKNENRFAWYSIMSVIKYVDRAHIWDTGSTDGTIEIIENIMKLNENIDFKKLSVNKFDEAKIRDEMLQKDDCDWVIIVDADEVWWDDSIKQVVDTINSSGDNIESIVVPTYNLVGDIFHYQEKKAGRYNLASKVGHYALRAFNRHIPGLTTKGKHGIFGWFDAEGKRIEKRNQSKMIFVEAPYLHATHLRRSDKNQDVYKRSKKLKYEIGDEFPKDFYFPEVFFKDRPKIVTSVWNTPDLKYKFRAFIETPLRKIYRRTLLRFQKHGY</sequence>
<reference evidence="2 3" key="1">
    <citation type="journal article" date="2015" name="Nature">
        <title>rRNA introns, odd ribosomes, and small enigmatic genomes across a large radiation of phyla.</title>
        <authorList>
            <person name="Brown C.T."/>
            <person name="Hug L.A."/>
            <person name="Thomas B.C."/>
            <person name="Sharon I."/>
            <person name="Castelle C.J."/>
            <person name="Singh A."/>
            <person name="Wilkins M.J."/>
            <person name="Williams K.H."/>
            <person name="Banfield J.F."/>
        </authorList>
    </citation>
    <scope>NUCLEOTIDE SEQUENCE [LARGE SCALE GENOMIC DNA]</scope>
</reference>
<keyword evidence="2" id="KW-0808">Transferase</keyword>
<dbReference type="AlphaFoldDB" id="A0A0G0LL81"/>
<protein>
    <submittedName>
        <fullName evidence="2">Glycosyl transferase family 2</fullName>
    </submittedName>
</protein>
<organism evidence="2 3">
    <name type="scientific">Candidatus Woesebacteria bacterium GW2011_GWB1_39_10</name>
    <dbReference type="NCBI Taxonomy" id="1618572"/>
    <lineage>
        <taxon>Bacteria</taxon>
        <taxon>Candidatus Woeseibacteriota</taxon>
    </lineage>
</organism>
<proteinExistence type="predicted"/>
<dbReference type="GO" id="GO:0016740">
    <property type="term" value="F:transferase activity"/>
    <property type="evidence" value="ECO:0007669"/>
    <property type="project" value="UniProtKB-KW"/>
</dbReference>
<evidence type="ECO:0000313" key="2">
    <source>
        <dbReference type="EMBL" id="KKQ91797.1"/>
    </source>
</evidence>